<proteinExistence type="predicted"/>
<gene>
    <name evidence="1" type="ORF">DW839_22935</name>
</gene>
<organism evidence="1 2">
    <name type="scientific">Enterocloster bolteae</name>
    <dbReference type="NCBI Taxonomy" id="208479"/>
    <lineage>
        <taxon>Bacteria</taxon>
        <taxon>Bacillati</taxon>
        <taxon>Bacillota</taxon>
        <taxon>Clostridia</taxon>
        <taxon>Lachnospirales</taxon>
        <taxon>Lachnospiraceae</taxon>
        <taxon>Enterocloster</taxon>
    </lineage>
</organism>
<accession>A0A414AQD2</accession>
<sequence>MHYDDEWEKYYGKYDKTQEANAAREKMILELSVEEKINIMFDDFLRSKENYQVIGLAKRYCEKEEGVIEGSN</sequence>
<dbReference type="EMBL" id="QSHZ01000029">
    <property type="protein sequence ID" value="RHC52765.1"/>
    <property type="molecule type" value="Genomic_DNA"/>
</dbReference>
<protein>
    <submittedName>
        <fullName evidence="1">Uncharacterized protein</fullName>
    </submittedName>
</protein>
<dbReference type="Proteomes" id="UP000283975">
    <property type="component" value="Unassembled WGS sequence"/>
</dbReference>
<evidence type="ECO:0000313" key="2">
    <source>
        <dbReference type="Proteomes" id="UP000283975"/>
    </source>
</evidence>
<reference evidence="1 2" key="1">
    <citation type="submission" date="2018-08" db="EMBL/GenBank/DDBJ databases">
        <title>A genome reference for cultivated species of the human gut microbiota.</title>
        <authorList>
            <person name="Zou Y."/>
            <person name="Xue W."/>
            <person name="Luo G."/>
        </authorList>
    </citation>
    <scope>NUCLEOTIDE SEQUENCE [LARGE SCALE GENOMIC DNA]</scope>
    <source>
        <strain evidence="1 2">AM35-14</strain>
    </source>
</reference>
<name>A0A414AQD2_9FIRM</name>
<comment type="caution">
    <text evidence="1">The sequence shown here is derived from an EMBL/GenBank/DDBJ whole genome shotgun (WGS) entry which is preliminary data.</text>
</comment>
<evidence type="ECO:0000313" key="1">
    <source>
        <dbReference type="EMBL" id="RHC52765.1"/>
    </source>
</evidence>
<dbReference type="AlphaFoldDB" id="A0A414AQD2"/>